<organism evidence="2 3">
    <name type="scientific">Candidatus Ordinivivax streblomastigis</name>
    <dbReference type="NCBI Taxonomy" id="2540710"/>
    <lineage>
        <taxon>Bacteria</taxon>
        <taxon>Pseudomonadati</taxon>
        <taxon>Bacteroidota</taxon>
        <taxon>Bacteroidia</taxon>
        <taxon>Bacteroidales</taxon>
        <taxon>Candidatus Ordinivivax</taxon>
    </lineage>
</organism>
<dbReference type="InterPro" id="IPR010997">
    <property type="entry name" value="HRDC-like_sf"/>
</dbReference>
<keyword evidence="2" id="KW-0067">ATP-binding</keyword>
<dbReference type="EMBL" id="SNRX01000001">
    <property type="protein sequence ID" value="KAA6303495.1"/>
    <property type="molecule type" value="Genomic_DNA"/>
</dbReference>
<protein>
    <submittedName>
        <fullName evidence="2">ATP-dependent DNA helicase RecQ</fullName>
        <ecNumber evidence="2">3.6.4.12</ecNumber>
    </submittedName>
</protein>
<dbReference type="GO" id="GO:0016787">
    <property type="term" value="F:hydrolase activity"/>
    <property type="evidence" value="ECO:0007669"/>
    <property type="project" value="UniProtKB-KW"/>
</dbReference>
<reference evidence="2 3" key="1">
    <citation type="submission" date="2019-03" db="EMBL/GenBank/DDBJ databases">
        <title>Single cell metagenomics reveals metabolic interactions within the superorganism composed of flagellate Streblomastix strix and complex community of Bacteroidetes bacteria on its surface.</title>
        <authorList>
            <person name="Treitli S.C."/>
            <person name="Kolisko M."/>
            <person name="Husnik F."/>
            <person name="Keeling P."/>
            <person name="Hampl V."/>
        </authorList>
    </citation>
    <scope>NUCLEOTIDE SEQUENCE [LARGE SCALE GENOMIC DNA]</scope>
    <source>
        <strain evidence="2">St1</strain>
    </source>
</reference>
<keyword evidence="2" id="KW-0347">Helicase</keyword>
<proteinExistence type="predicted"/>
<comment type="caution">
    <text evidence="2">The sequence shown here is derived from an EMBL/GenBank/DDBJ whole genome shotgun (WGS) entry which is preliminary data.</text>
</comment>
<sequence>MRDERSKRQTFTEYREAVEFFFEKMQYKIFTISIFDEDKTEEMNRFLRGNKVVNVEKQCIASLPHGAFWSFCIHYIGAENKSDRPFGEQKPKVDYKAVLDEAAFAKFSKLREFRKQIADKDAVPAYAVFTDAELAEIAKLSEITEKYMLAIQGIGEKKVAKYGKTLCDNMSEETLAVAPDV</sequence>
<dbReference type="Gene3D" id="1.10.150.80">
    <property type="entry name" value="HRDC domain"/>
    <property type="match status" value="1"/>
</dbReference>
<dbReference type="Proteomes" id="UP000324575">
    <property type="component" value="Unassembled WGS sequence"/>
</dbReference>
<gene>
    <name evidence="2" type="ORF">EZS26_000046</name>
</gene>
<evidence type="ECO:0000313" key="3">
    <source>
        <dbReference type="Proteomes" id="UP000324575"/>
    </source>
</evidence>
<keyword evidence="2" id="KW-0378">Hydrolase</keyword>
<dbReference type="AlphaFoldDB" id="A0A5M8P4P5"/>
<dbReference type="Pfam" id="PF00570">
    <property type="entry name" value="HRDC"/>
    <property type="match status" value="1"/>
</dbReference>
<dbReference type="GO" id="GO:0003678">
    <property type="term" value="F:DNA helicase activity"/>
    <property type="evidence" value="ECO:0007669"/>
    <property type="project" value="UniProtKB-EC"/>
</dbReference>
<accession>A0A5M8P4P5</accession>
<name>A0A5M8P4P5_9BACT</name>
<dbReference type="EC" id="3.6.4.12" evidence="2"/>
<keyword evidence="2" id="KW-0547">Nucleotide-binding</keyword>
<feature type="domain" description="HRDC" evidence="1">
    <location>
        <begin position="100"/>
        <end position="180"/>
    </location>
</feature>
<evidence type="ECO:0000259" key="1">
    <source>
        <dbReference type="PROSITE" id="PS50967"/>
    </source>
</evidence>
<evidence type="ECO:0000313" key="2">
    <source>
        <dbReference type="EMBL" id="KAA6303495.1"/>
    </source>
</evidence>
<dbReference type="SUPFAM" id="SSF47819">
    <property type="entry name" value="HRDC-like"/>
    <property type="match status" value="1"/>
</dbReference>
<dbReference type="SMART" id="SM00341">
    <property type="entry name" value="HRDC"/>
    <property type="match status" value="1"/>
</dbReference>
<dbReference type="InterPro" id="IPR044876">
    <property type="entry name" value="HRDC_dom_sf"/>
</dbReference>
<dbReference type="GO" id="GO:0000166">
    <property type="term" value="F:nucleotide binding"/>
    <property type="evidence" value="ECO:0007669"/>
    <property type="project" value="InterPro"/>
</dbReference>
<dbReference type="GO" id="GO:0003676">
    <property type="term" value="F:nucleic acid binding"/>
    <property type="evidence" value="ECO:0007669"/>
    <property type="project" value="InterPro"/>
</dbReference>
<dbReference type="InterPro" id="IPR002121">
    <property type="entry name" value="HRDC_dom"/>
</dbReference>
<dbReference type="PROSITE" id="PS50967">
    <property type="entry name" value="HRDC"/>
    <property type="match status" value="1"/>
</dbReference>